<dbReference type="Proteomes" id="UP000078534">
    <property type="component" value="Unassembled WGS sequence"/>
</dbReference>
<dbReference type="InterPro" id="IPR002823">
    <property type="entry name" value="DUF112_TM"/>
</dbReference>
<feature type="transmembrane region" description="Helical" evidence="1">
    <location>
        <begin position="262"/>
        <end position="284"/>
    </location>
</feature>
<dbReference type="PANTHER" id="PTHR35342">
    <property type="entry name" value="TRICARBOXYLIC TRANSPORT PROTEIN"/>
    <property type="match status" value="1"/>
</dbReference>
<accession>A0A179T722</accession>
<comment type="caution">
    <text evidence="3">The sequence shown here is derived from an EMBL/GenBank/DDBJ whole genome shotgun (WGS) entry which is preliminary data.</text>
</comment>
<feature type="transmembrane region" description="Helical" evidence="1">
    <location>
        <begin position="359"/>
        <end position="382"/>
    </location>
</feature>
<keyword evidence="4" id="KW-1185">Reference proteome</keyword>
<evidence type="ECO:0000256" key="1">
    <source>
        <dbReference type="SAM" id="Phobius"/>
    </source>
</evidence>
<feature type="transmembrane region" description="Helical" evidence="1">
    <location>
        <begin position="141"/>
        <end position="160"/>
    </location>
</feature>
<proteinExistence type="predicted"/>
<feature type="transmembrane region" description="Helical" evidence="1">
    <location>
        <begin position="326"/>
        <end position="347"/>
    </location>
</feature>
<sequence length="513" mass="53878">MDISLYTAGIEQVLRFDVLALIFIGVLLGIVTGSLPGLSAMMGVSILIPISYGLSPAAGILMLIGVYLGAVYGGSISATLVNIPGTPSAVMTTLDAYPLAKKGQAGRALGISTISSACGGLLSVFTLVLIAPVVANLALEFTSFEMFAIALFGLSIMSLISPGSLTTGLVSGCLGLLIAMIGADPMTAQSRFTFGSMHLFSGVQFIAAMVGLYGVTEVILNIEERFKKSKKNVDIANIKFDKKIPSVWLDIKKLWGVITRSSIIGVIIGAIPGAGGTIASIVSYGQQKKISKKPEEMGKGSVEGIAAAESSNNACTGGAMTTLLSLGIPGDAVTAILIGAFMIHGIQPGPEMFQENIDLVSAIFIGMFIANIFILVIGLGGAKYFAKLLTIPESILNSTILAFCFIGSFAVQNSFFDVQTMLVFAILGYLMVKVNIPRAPLVLALILGPLMEMNLRRSLSIVQDDLGAFAFAFVERPIAGVILLLTFITLIMPIFKMINGLGKQAENSQPKEL</sequence>
<gene>
    <name evidence="3" type="ORF">A6K24_00310</name>
</gene>
<dbReference type="PANTHER" id="PTHR35342:SF5">
    <property type="entry name" value="TRICARBOXYLIC TRANSPORT PROTEIN"/>
    <property type="match status" value="1"/>
</dbReference>
<keyword evidence="1" id="KW-0472">Membrane</keyword>
<feature type="domain" description="DUF112" evidence="2">
    <location>
        <begin position="19"/>
        <end position="443"/>
    </location>
</feature>
<evidence type="ECO:0000313" key="3">
    <source>
        <dbReference type="EMBL" id="OAS89048.1"/>
    </source>
</evidence>
<feature type="transmembrane region" description="Helical" evidence="1">
    <location>
        <begin position="18"/>
        <end position="38"/>
    </location>
</feature>
<dbReference type="Pfam" id="PF01970">
    <property type="entry name" value="TctA"/>
    <property type="match status" value="1"/>
</dbReference>
<dbReference type="RefSeq" id="WP_185652973.1">
    <property type="nucleotide sequence ID" value="NZ_LWSG01000001.1"/>
</dbReference>
<feature type="transmembrane region" description="Helical" evidence="1">
    <location>
        <begin position="394"/>
        <end position="411"/>
    </location>
</feature>
<evidence type="ECO:0000313" key="4">
    <source>
        <dbReference type="Proteomes" id="UP000078534"/>
    </source>
</evidence>
<feature type="transmembrane region" description="Helical" evidence="1">
    <location>
        <begin position="203"/>
        <end position="222"/>
    </location>
</feature>
<dbReference type="AlphaFoldDB" id="A0A179T722"/>
<reference evidence="4" key="1">
    <citation type="submission" date="2016-04" db="EMBL/GenBank/DDBJ databases">
        <authorList>
            <person name="Lyu Z."/>
            <person name="Lyu W."/>
        </authorList>
    </citation>
    <scope>NUCLEOTIDE SEQUENCE [LARGE SCALE GENOMIC DNA]</scope>
    <source>
        <strain evidence="4">C44</strain>
    </source>
</reference>
<name>A0A179T722_9BACI</name>
<keyword evidence="1" id="KW-1133">Transmembrane helix</keyword>
<feature type="transmembrane region" description="Helical" evidence="1">
    <location>
        <begin position="423"/>
        <end position="448"/>
    </location>
</feature>
<evidence type="ECO:0000259" key="2">
    <source>
        <dbReference type="Pfam" id="PF01970"/>
    </source>
</evidence>
<feature type="transmembrane region" description="Helical" evidence="1">
    <location>
        <begin position="50"/>
        <end position="70"/>
    </location>
</feature>
<protein>
    <recommendedName>
        <fullName evidence="2">DUF112 domain-containing protein</fullName>
    </recommendedName>
</protein>
<dbReference type="EMBL" id="LWSG01000001">
    <property type="protein sequence ID" value="OAS89048.1"/>
    <property type="molecule type" value="Genomic_DNA"/>
</dbReference>
<dbReference type="STRING" id="152268.A6K24_00310"/>
<feature type="transmembrane region" description="Helical" evidence="1">
    <location>
        <begin position="468"/>
        <end position="495"/>
    </location>
</feature>
<feature type="transmembrane region" description="Helical" evidence="1">
    <location>
        <begin position="109"/>
        <end position="135"/>
    </location>
</feature>
<organism evidence="3 4">
    <name type="scientific">Metabacillus litoralis</name>
    <dbReference type="NCBI Taxonomy" id="152268"/>
    <lineage>
        <taxon>Bacteria</taxon>
        <taxon>Bacillati</taxon>
        <taxon>Bacillota</taxon>
        <taxon>Bacilli</taxon>
        <taxon>Bacillales</taxon>
        <taxon>Bacillaceae</taxon>
        <taxon>Metabacillus</taxon>
    </lineage>
</organism>
<keyword evidence="1" id="KW-0812">Transmembrane</keyword>